<name>A0A4P7B3R3_ACIHA</name>
<dbReference type="AlphaFoldDB" id="A0A4P7B3R3"/>
<gene>
    <name evidence="1" type="ORF">AHTJR_06005</name>
</gene>
<reference evidence="1 2" key="1">
    <citation type="submission" date="2019-03" db="EMBL/GenBank/DDBJ databases">
        <title>Complete genome sequence of two outbreak-associated Acinetobacter haemolyticus strains.</title>
        <authorList>
            <person name="Bai L."/>
            <person name="Zhang S.-C."/>
            <person name="Deng Y."/>
            <person name="Song C.-C."/>
            <person name="Kang G.-B."/>
            <person name="Dong Y."/>
            <person name="Wang Y."/>
            <person name="Gao F."/>
            <person name="Huang H."/>
        </authorList>
    </citation>
    <scope>NUCLEOTIDE SEQUENCE [LARGE SCALE GENOMIC DNA]</scope>
    <source>
        <strain evidence="1 2">TJR01</strain>
    </source>
</reference>
<evidence type="ECO:0000313" key="2">
    <source>
        <dbReference type="Proteomes" id="UP000294395"/>
    </source>
</evidence>
<evidence type="ECO:0000313" key="1">
    <source>
        <dbReference type="EMBL" id="QBQ15841.1"/>
    </source>
</evidence>
<dbReference type="GO" id="GO:0016740">
    <property type="term" value="F:transferase activity"/>
    <property type="evidence" value="ECO:0007669"/>
    <property type="project" value="UniProtKB-KW"/>
</dbReference>
<proteinExistence type="predicted"/>
<accession>A0A4P7B3R3</accession>
<sequence>MNKLILQKDELNEIYRLIKKFMMMRLRLPARFFEVSDPRNKFSHDLIMVRAVGSSGEDDLYLRFGCYAYTPEKDVKTIVVARIGFKRIKNGAGTALLKELCHLGEKYDYQYLAIECPNSQCKTFMNKLGFSNEFIVPIQKLKLLIQDYESKKLISVNLDKI</sequence>
<protein>
    <submittedName>
        <fullName evidence="1">GNAT family N-acetyltransferase</fullName>
    </submittedName>
</protein>
<dbReference type="RefSeq" id="WP_134251900.1">
    <property type="nucleotide sequence ID" value="NZ_CP038009.1"/>
</dbReference>
<dbReference type="Proteomes" id="UP000294395">
    <property type="component" value="Chromosome"/>
</dbReference>
<organism evidence="1 2">
    <name type="scientific">Acinetobacter haemolyticus</name>
    <dbReference type="NCBI Taxonomy" id="29430"/>
    <lineage>
        <taxon>Bacteria</taxon>
        <taxon>Pseudomonadati</taxon>
        <taxon>Pseudomonadota</taxon>
        <taxon>Gammaproteobacteria</taxon>
        <taxon>Moraxellales</taxon>
        <taxon>Moraxellaceae</taxon>
        <taxon>Acinetobacter</taxon>
    </lineage>
</organism>
<keyword evidence="1" id="KW-0808">Transferase</keyword>
<dbReference type="EMBL" id="CP038009">
    <property type="protein sequence ID" value="QBQ15841.1"/>
    <property type="molecule type" value="Genomic_DNA"/>
</dbReference>
<dbReference type="Gene3D" id="3.40.630.30">
    <property type="match status" value="1"/>
</dbReference>